<comment type="subcellular location">
    <subcellularLocation>
        <location evidence="6">Cytoplasm</location>
    </subcellularLocation>
    <subcellularLocation>
        <location evidence="6">Cell membrane</location>
        <topology evidence="6">Peripheral membrane protein</topology>
    </subcellularLocation>
</comment>
<evidence type="ECO:0000259" key="9">
    <source>
        <dbReference type="PROSITE" id="PS50823"/>
    </source>
</evidence>
<evidence type="ECO:0000256" key="4">
    <source>
        <dbReference type="ARBA" id="ARBA00022884"/>
    </source>
</evidence>
<dbReference type="NCBIfam" id="TIGR00436">
    <property type="entry name" value="era"/>
    <property type="match status" value="1"/>
</dbReference>
<evidence type="ECO:0000256" key="8">
    <source>
        <dbReference type="RuleBase" id="RU003761"/>
    </source>
</evidence>
<dbReference type="InterPro" id="IPR027417">
    <property type="entry name" value="P-loop_NTPase"/>
</dbReference>
<evidence type="ECO:0000256" key="5">
    <source>
        <dbReference type="ARBA" id="ARBA00023134"/>
    </source>
</evidence>
<feature type="binding site" evidence="6">
    <location>
        <begin position="86"/>
        <end position="90"/>
    </location>
    <ligand>
        <name>GTP</name>
        <dbReference type="ChEBI" id="CHEBI:37565"/>
    </ligand>
</feature>
<reference evidence="11 12" key="1">
    <citation type="submission" date="2023-06" db="EMBL/GenBank/DDBJ databases">
        <title>Draft genome sequence of Novosphingobium sp. strain IK01.</title>
        <authorList>
            <person name="Hatamoto M."/>
            <person name="Ikarashi T."/>
            <person name="Yamaguchi T."/>
        </authorList>
    </citation>
    <scope>NUCLEOTIDE SEQUENCE [LARGE SCALE GENOMIC DNA]</scope>
    <source>
        <strain evidence="11 12">IK01</strain>
    </source>
</reference>
<keyword evidence="6" id="KW-0963">Cytoplasm</keyword>
<dbReference type="CDD" id="cd04163">
    <property type="entry name" value="Era"/>
    <property type="match status" value="1"/>
</dbReference>
<feature type="binding site" evidence="6">
    <location>
        <begin position="148"/>
        <end position="151"/>
    </location>
    <ligand>
        <name>GTP</name>
        <dbReference type="ChEBI" id="CHEBI:37565"/>
    </ligand>
</feature>
<gene>
    <name evidence="6 11" type="primary">era</name>
    <name evidence="11" type="ORF">NUTIK01_08870</name>
</gene>
<dbReference type="InterPro" id="IPR015946">
    <property type="entry name" value="KH_dom-like_a/b"/>
</dbReference>
<keyword evidence="6" id="KW-0472">Membrane</keyword>
<dbReference type="InterPro" id="IPR006073">
    <property type="entry name" value="GTP-bd"/>
</dbReference>
<proteinExistence type="inferred from homology"/>
<feature type="domain" description="KH type-2" evidence="9">
    <location>
        <begin position="229"/>
        <end position="306"/>
    </location>
</feature>
<dbReference type="Proteomes" id="UP001187221">
    <property type="component" value="Unassembled WGS sequence"/>
</dbReference>
<dbReference type="PRINTS" id="PR00326">
    <property type="entry name" value="GTP1OBG"/>
</dbReference>
<keyword evidence="12" id="KW-1185">Reference proteome</keyword>
<dbReference type="PANTHER" id="PTHR42698">
    <property type="entry name" value="GTPASE ERA"/>
    <property type="match status" value="1"/>
</dbReference>
<evidence type="ECO:0000256" key="6">
    <source>
        <dbReference type="HAMAP-Rule" id="MF_00367"/>
    </source>
</evidence>
<protein>
    <recommendedName>
        <fullName evidence="2 6">GTPase Era</fullName>
    </recommendedName>
</protein>
<dbReference type="SUPFAM" id="SSF54814">
    <property type="entry name" value="Prokaryotic type KH domain (KH-domain type II)"/>
    <property type="match status" value="1"/>
</dbReference>
<comment type="subunit">
    <text evidence="6">Monomer.</text>
</comment>
<keyword evidence="6" id="KW-1003">Cell membrane</keyword>
<keyword evidence="5 6" id="KW-0342">GTP-binding</keyword>
<dbReference type="HAMAP" id="MF_00367">
    <property type="entry name" value="GTPase_Era"/>
    <property type="match status" value="1"/>
</dbReference>
<evidence type="ECO:0000256" key="2">
    <source>
        <dbReference type="ARBA" id="ARBA00020484"/>
    </source>
</evidence>
<feature type="binding site" evidence="6">
    <location>
        <begin position="39"/>
        <end position="46"/>
    </location>
    <ligand>
        <name>GTP</name>
        <dbReference type="ChEBI" id="CHEBI:37565"/>
    </ligand>
</feature>
<name>A0ABQ6P5G1_9SPHN</name>
<feature type="region of interest" description="G1" evidence="7">
    <location>
        <begin position="39"/>
        <end position="46"/>
    </location>
</feature>
<dbReference type="InterPro" id="IPR030388">
    <property type="entry name" value="G_ERA_dom"/>
</dbReference>
<dbReference type="InterPro" id="IPR005225">
    <property type="entry name" value="Small_GTP-bd"/>
</dbReference>
<feature type="region of interest" description="G2" evidence="7">
    <location>
        <begin position="65"/>
        <end position="69"/>
    </location>
</feature>
<keyword evidence="3 6" id="KW-0547">Nucleotide-binding</keyword>
<dbReference type="Pfam" id="PF07650">
    <property type="entry name" value="KH_2"/>
    <property type="match status" value="1"/>
</dbReference>
<accession>A0ABQ6P5G1</accession>
<dbReference type="Gene3D" id="3.30.300.20">
    <property type="match status" value="1"/>
</dbReference>
<keyword evidence="6" id="KW-0699">rRNA-binding</keyword>
<evidence type="ECO:0000256" key="1">
    <source>
        <dbReference type="ARBA" id="ARBA00007921"/>
    </source>
</evidence>
<dbReference type="PANTHER" id="PTHR42698:SF1">
    <property type="entry name" value="GTPASE ERA, MITOCHONDRIAL"/>
    <property type="match status" value="1"/>
</dbReference>
<keyword evidence="6" id="KW-0690">Ribosome biogenesis</keyword>
<feature type="region of interest" description="G4" evidence="7">
    <location>
        <begin position="148"/>
        <end position="151"/>
    </location>
</feature>
<dbReference type="InterPro" id="IPR005662">
    <property type="entry name" value="GTPase_Era-like"/>
</dbReference>
<evidence type="ECO:0000256" key="7">
    <source>
        <dbReference type="PROSITE-ProRule" id="PRU01050"/>
    </source>
</evidence>
<dbReference type="CDD" id="cd22534">
    <property type="entry name" value="KH-II_Era"/>
    <property type="match status" value="1"/>
</dbReference>
<dbReference type="Gene3D" id="3.40.50.300">
    <property type="entry name" value="P-loop containing nucleotide triphosphate hydrolases"/>
    <property type="match status" value="1"/>
</dbReference>
<dbReference type="PROSITE" id="PS50823">
    <property type="entry name" value="KH_TYPE_2"/>
    <property type="match status" value="1"/>
</dbReference>
<evidence type="ECO:0000256" key="3">
    <source>
        <dbReference type="ARBA" id="ARBA00022741"/>
    </source>
</evidence>
<dbReference type="PROSITE" id="PS51713">
    <property type="entry name" value="G_ERA"/>
    <property type="match status" value="1"/>
</dbReference>
<evidence type="ECO:0000313" key="11">
    <source>
        <dbReference type="EMBL" id="GMM60110.1"/>
    </source>
</evidence>
<evidence type="ECO:0000259" key="10">
    <source>
        <dbReference type="PROSITE" id="PS51713"/>
    </source>
</evidence>
<feature type="region of interest" description="G5" evidence="7">
    <location>
        <begin position="177"/>
        <end position="179"/>
    </location>
</feature>
<feature type="region of interest" description="G3" evidence="7">
    <location>
        <begin position="86"/>
        <end position="89"/>
    </location>
</feature>
<comment type="similarity">
    <text evidence="1 6 7 8">Belongs to the TRAFAC class TrmE-Era-EngA-EngB-Septin-like GTPase superfamily. Era GTPase family.</text>
</comment>
<evidence type="ECO:0000313" key="12">
    <source>
        <dbReference type="Proteomes" id="UP001187221"/>
    </source>
</evidence>
<comment type="function">
    <text evidence="6">An essential GTPase that binds both GDP and GTP, with rapid nucleotide exchange. Plays a role in 16S rRNA processing and 30S ribosomal subunit biogenesis and possibly also in cell cycle regulation and energy metabolism.</text>
</comment>
<keyword evidence="4 6" id="KW-0694">RNA-binding</keyword>
<comment type="caution">
    <text evidence="11">The sequence shown here is derived from an EMBL/GenBank/DDBJ whole genome shotgun (WGS) entry which is preliminary data.</text>
</comment>
<dbReference type="EMBL" id="BTFW01000001">
    <property type="protein sequence ID" value="GMM60110.1"/>
    <property type="molecule type" value="Genomic_DNA"/>
</dbReference>
<dbReference type="InterPro" id="IPR009019">
    <property type="entry name" value="KH_sf_prok-type"/>
</dbReference>
<organism evidence="11 12">
    <name type="scientific">Novosphingobium pituita</name>
    <dbReference type="NCBI Taxonomy" id="3056842"/>
    <lineage>
        <taxon>Bacteria</taxon>
        <taxon>Pseudomonadati</taxon>
        <taxon>Pseudomonadota</taxon>
        <taxon>Alphaproteobacteria</taxon>
        <taxon>Sphingomonadales</taxon>
        <taxon>Sphingomonadaceae</taxon>
        <taxon>Novosphingobium</taxon>
    </lineage>
</organism>
<dbReference type="SUPFAM" id="SSF52540">
    <property type="entry name" value="P-loop containing nucleoside triphosphate hydrolases"/>
    <property type="match status" value="1"/>
</dbReference>
<sequence>MTDSTPNTPETSMPDTCGPDTCGPDTCGPDTCGLVAVIGAPNAGKSTLVNALVGQKVAIVSAKAQTTRARLMGIALEGRAQIILADTPGLFEPRRRLDRAMVSAAWEGAQEADAILLVVDARKKKREYLEPILASLAERKERKFLVLNKVDATPKEPLLVMAEELSAQGQFDEVFFVSALTGDGVPELKTRLAALMPEGPWHYPEDQVSDASERLLAAEITREQIYRQLHDELPYDSAVRPESYQYRKDGSVEIHQQIVIARDSQRGIVLGKAGSKLKAIGEASRKELAELLGIKVHLFLHVKVEENWAESREIYEEIGLDWVK</sequence>
<dbReference type="NCBIfam" id="TIGR00231">
    <property type="entry name" value="small_GTP"/>
    <property type="match status" value="1"/>
</dbReference>
<dbReference type="Pfam" id="PF01926">
    <property type="entry name" value="MMR_HSR1"/>
    <property type="match status" value="1"/>
</dbReference>
<dbReference type="InterPro" id="IPR004044">
    <property type="entry name" value="KH_dom_type_2"/>
</dbReference>
<dbReference type="NCBIfam" id="NF000908">
    <property type="entry name" value="PRK00089.1"/>
    <property type="match status" value="1"/>
</dbReference>
<feature type="domain" description="Era-type G" evidence="10">
    <location>
        <begin position="31"/>
        <end position="198"/>
    </location>
</feature>